<evidence type="ECO:0000313" key="1">
    <source>
        <dbReference type="EMBL" id="AXY01308.1"/>
    </source>
</evidence>
<gene>
    <name evidence="1" type="ORF">D1115_09130</name>
</gene>
<keyword evidence="2" id="KW-1185">Reference proteome</keyword>
<accession>A0ABM6YUE2</accession>
<sequence length="184" mass="20694">MDFSKALPINKPALWQLQQELMSEAEALFGTRDESKVIYQPDWHVDGPHIRYSANKDGAFAELSFAAQTNWRLAVYQLAHETVHLLDQHGGQQTILLEEGAAVRFSLDMMDKYGFSTAGLPSIRSYREALFLFNSLGAEPYKIMKNCRVGSLEFNGIDSAVLKSETKGLTSADIFKMLSKPKMR</sequence>
<protein>
    <recommendedName>
        <fullName evidence="3">IrrE N-terminal-like domain-containing protein</fullName>
    </recommendedName>
</protein>
<dbReference type="EMBL" id="CP032093">
    <property type="protein sequence ID" value="AXY01308.1"/>
    <property type="molecule type" value="Genomic_DNA"/>
</dbReference>
<dbReference type="RefSeq" id="WP_083148418.1">
    <property type="nucleotide sequence ID" value="NZ_CP032093.1"/>
</dbReference>
<name>A0ABM6YUE2_9VIBR</name>
<evidence type="ECO:0008006" key="3">
    <source>
        <dbReference type="Google" id="ProtNLM"/>
    </source>
</evidence>
<evidence type="ECO:0000313" key="2">
    <source>
        <dbReference type="Proteomes" id="UP000262832"/>
    </source>
</evidence>
<reference evidence="1 2" key="1">
    <citation type="submission" date="2018-08" db="EMBL/GenBank/DDBJ databases">
        <title>Genomic taxonomy of the Vibrionaceae family.</title>
        <authorList>
            <person name="Gomez-Gil B."/>
            <person name="Tanaka M."/>
            <person name="Sawabe T."/>
            <person name="Enciso-Ibarra K."/>
        </authorList>
    </citation>
    <scope>NUCLEOTIDE SEQUENCE [LARGE SCALE GENOMIC DNA]</scope>
    <source>
        <strain evidence="1 2">CAIM 1831</strain>
    </source>
</reference>
<organism evidence="1 2">
    <name type="scientific">Vibrio alfacsensis</name>
    <dbReference type="NCBI Taxonomy" id="1074311"/>
    <lineage>
        <taxon>Bacteria</taxon>
        <taxon>Pseudomonadati</taxon>
        <taxon>Pseudomonadota</taxon>
        <taxon>Gammaproteobacteria</taxon>
        <taxon>Vibrionales</taxon>
        <taxon>Vibrionaceae</taxon>
        <taxon>Vibrio</taxon>
    </lineage>
</organism>
<dbReference type="Proteomes" id="UP000262832">
    <property type="component" value="Chromosome I"/>
</dbReference>
<proteinExistence type="predicted"/>